<dbReference type="AlphaFoldDB" id="A0A0H3G8B0"/>
<dbReference type="PROSITE" id="PS50850">
    <property type="entry name" value="MFS"/>
    <property type="match status" value="1"/>
</dbReference>
<accession>A0A0H3G8B0</accession>
<evidence type="ECO:0000256" key="5">
    <source>
        <dbReference type="ARBA" id="ARBA00023136"/>
    </source>
</evidence>
<evidence type="ECO:0000259" key="7">
    <source>
        <dbReference type="PROSITE" id="PS50850"/>
    </source>
</evidence>
<dbReference type="InterPro" id="IPR036259">
    <property type="entry name" value="MFS_trans_sf"/>
</dbReference>
<feature type="transmembrane region" description="Helical" evidence="6">
    <location>
        <begin position="59"/>
        <end position="77"/>
    </location>
</feature>
<evidence type="ECO:0000256" key="2">
    <source>
        <dbReference type="ARBA" id="ARBA00022475"/>
    </source>
</evidence>
<gene>
    <name evidence="8" type="ordered locus">Zmob_1557</name>
</gene>
<feature type="transmembrane region" description="Helical" evidence="6">
    <location>
        <begin position="344"/>
        <end position="366"/>
    </location>
</feature>
<feature type="domain" description="Major facilitator superfamily (MFS) profile" evidence="7">
    <location>
        <begin position="23"/>
        <end position="397"/>
    </location>
</feature>
<dbReference type="PANTHER" id="PTHR43124:SF5">
    <property type="entry name" value="PURINE RIBONUCLEOSIDE EFFLUX PUMP NEPI"/>
    <property type="match status" value="1"/>
</dbReference>
<feature type="transmembrane region" description="Helical" evidence="6">
    <location>
        <begin position="148"/>
        <end position="169"/>
    </location>
</feature>
<feature type="transmembrane region" description="Helical" evidence="6">
    <location>
        <begin position="118"/>
        <end position="136"/>
    </location>
</feature>
<evidence type="ECO:0000256" key="4">
    <source>
        <dbReference type="ARBA" id="ARBA00022989"/>
    </source>
</evidence>
<dbReference type="OrthoDB" id="9812189at2"/>
<evidence type="ECO:0000313" key="8">
    <source>
        <dbReference type="EMBL" id="AEH63372.1"/>
    </source>
</evidence>
<dbReference type="eggNOG" id="COG2814">
    <property type="taxonomic scope" value="Bacteria"/>
</dbReference>
<feature type="transmembrane region" description="Helical" evidence="6">
    <location>
        <begin position="175"/>
        <end position="197"/>
    </location>
</feature>
<keyword evidence="4 6" id="KW-1133">Transmembrane helix</keyword>
<protein>
    <submittedName>
        <fullName evidence="8">Major facilitator superfamily MFS_1</fullName>
    </submittedName>
</protein>
<proteinExistence type="predicted"/>
<feature type="transmembrane region" description="Helical" evidence="6">
    <location>
        <begin position="372"/>
        <end position="395"/>
    </location>
</feature>
<sequence precursor="true">MNKTSPYIENILNNKKGVSSWSAVLAMSLGAFALVSSEFMPVSLLTPVAKALQISEGQAGQAISISGVFAVLTSLLMPSFTKGFKRKSLLLGLTAMMIFSGLVVSFAPNYLIFMVGRALIGVVIGGFWSMSVAIAMRLVEKHHVPRALAIFNGGNALATVVAAPAGSFLGGLIGWRGAFFCIIPIALAVFIWLIFSLPSLPDENKAERGTVLSILKYPVVATGMMAVSLFFMGQFTLFTYVRPFLETITHTDISTLSLILLMIGLAGFIGTILIGTLLKRGTYPILIGTPLFMSVLAILLILFGKSAFFAAAILMLWGFFATSAPVGWWTWLAQTLPQKAEVGGGLMVAVIQLAITLGATCGGVIFDTKGYHATFITSAFILVIASLFAFLTAGIGRKDTAALVKP</sequence>
<comment type="subcellular location">
    <subcellularLocation>
        <location evidence="1">Cell membrane</location>
        <topology evidence="1">Multi-pass membrane protein</topology>
    </subcellularLocation>
</comment>
<dbReference type="PANTHER" id="PTHR43124">
    <property type="entry name" value="PURINE EFFLUX PUMP PBUE"/>
    <property type="match status" value="1"/>
</dbReference>
<evidence type="ECO:0000256" key="6">
    <source>
        <dbReference type="SAM" id="Phobius"/>
    </source>
</evidence>
<evidence type="ECO:0000256" key="3">
    <source>
        <dbReference type="ARBA" id="ARBA00022692"/>
    </source>
</evidence>
<dbReference type="Pfam" id="PF07690">
    <property type="entry name" value="MFS_1"/>
    <property type="match status" value="1"/>
</dbReference>
<evidence type="ECO:0000313" key="9">
    <source>
        <dbReference type="Proteomes" id="UP000001494"/>
    </source>
</evidence>
<dbReference type="CDD" id="cd17324">
    <property type="entry name" value="MFS_NepI_like"/>
    <property type="match status" value="1"/>
</dbReference>
<evidence type="ECO:0000256" key="1">
    <source>
        <dbReference type="ARBA" id="ARBA00004651"/>
    </source>
</evidence>
<dbReference type="HOGENOM" id="CLU_001265_61_1_5"/>
<dbReference type="InterPro" id="IPR020846">
    <property type="entry name" value="MFS_dom"/>
</dbReference>
<dbReference type="GO" id="GO:0005886">
    <property type="term" value="C:plasma membrane"/>
    <property type="evidence" value="ECO:0007669"/>
    <property type="project" value="UniProtKB-SubCell"/>
</dbReference>
<feature type="transmembrane region" description="Helical" evidence="6">
    <location>
        <begin position="285"/>
        <end position="303"/>
    </location>
</feature>
<dbReference type="InterPro" id="IPR011701">
    <property type="entry name" value="MFS"/>
</dbReference>
<keyword evidence="2" id="KW-1003">Cell membrane</keyword>
<dbReference type="Gene3D" id="1.20.1250.20">
    <property type="entry name" value="MFS general substrate transporter like domains"/>
    <property type="match status" value="1"/>
</dbReference>
<feature type="transmembrane region" description="Helical" evidence="6">
    <location>
        <begin position="253"/>
        <end position="278"/>
    </location>
</feature>
<dbReference type="Proteomes" id="UP000001494">
    <property type="component" value="Chromosome"/>
</dbReference>
<dbReference type="InterPro" id="IPR050189">
    <property type="entry name" value="MFS_Efflux_Transporters"/>
</dbReference>
<dbReference type="SUPFAM" id="SSF103473">
    <property type="entry name" value="MFS general substrate transporter"/>
    <property type="match status" value="1"/>
</dbReference>
<dbReference type="RefSeq" id="WP_014501134.1">
    <property type="nucleotide sequence ID" value="NC_017262.1"/>
</dbReference>
<dbReference type="KEGG" id="zmm:Zmob_1557"/>
<feature type="transmembrane region" description="Helical" evidence="6">
    <location>
        <begin position="309"/>
        <end position="332"/>
    </location>
</feature>
<dbReference type="GO" id="GO:0022857">
    <property type="term" value="F:transmembrane transporter activity"/>
    <property type="evidence" value="ECO:0007669"/>
    <property type="project" value="InterPro"/>
</dbReference>
<feature type="transmembrane region" description="Helical" evidence="6">
    <location>
        <begin position="217"/>
        <end position="241"/>
    </location>
</feature>
<name>A0A0H3G8B0_ZYMMA</name>
<keyword evidence="5 6" id="KW-0472">Membrane</keyword>
<feature type="transmembrane region" description="Helical" evidence="6">
    <location>
        <begin position="89"/>
        <end position="112"/>
    </location>
</feature>
<organism evidence="8 9">
    <name type="scientific">Zymomonas mobilis subsp. mobilis (strain ATCC 10988 / DSM 424 / LMG 404 / NCIMB 8938 / NRRL B-806 / ZM1)</name>
    <dbReference type="NCBI Taxonomy" id="555217"/>
    <lineage>
        <taxon>Bacteria</taxon>
        <taxon>Pseudomonadati</taxon>
        <taxon>Pseudomonadota</taxon>
        <taxon>Alphaproteobacteria</taxon>
        <taxon>Sphingomonadales</taxon>
        <taxon>Zymomonadaceae</taxon>
        <taxon>Zymomonas</taxon>
    </lineage>
</organism>
<dbReference type="EMBL" id="CP002850">
    <property type="protein sequence ID" value="AEH63372.1"/>
    <property type="molecule type" value="Genomic_DNA"/>
</dbReference>
<feature type="transmembrane region" description="Helical" evidence="6">
    <location>
        <begin position="21"/>
        <end position="39"/>
    </location>
</feature>
<reference evidence="8 9" key="1">
    <citation type="journal article" date="2011" name="J. Bacteriol.">
        <title>Genome sequence of the ethanol-producing Zymomonas mobilis subsp. mobilis lectotype strain ATCC 10988.</title>
        <authorList>
            <person name="Pappas K.M."/>
            <person name="Kouvelis V.N."/>
            <person name="Saunders E."/>
            <person name="Brettin T.S."/>
            <person name="Bruce D."/>
            <person name="Detter C."/>
            <person name="Balakireva M."/>
            <person name="Han C.S."/>
            <person name="Savvakis G."/>
            <person name="Kyrpides N.C."/>
            <person name="Typas M.A."/>
        </authorList>
    </citation>
    <scope>NUCLEOTIDE SEQUENCE [LARGE SCALE GENOMIC DNA]</scope>
    <source>
        <strain evidence="9">ATCC 10988 / DSM 424 / CCUG 17860 / LMG 404 / NCIMB 8938 / NRRL B-806 / ZM1</strain>
    </source>
</reference>
<keyword evidence="3 6" id="KW-0812">Transmembrane</keyword>